<dbReference type="Gene3D" id="3.40.50.300">
    <property type="entry name" value="P-loop containing nucleotide triphosphate hydrolases"/>
    <property type="match status" value="1"/>
</dbReference>
<accession>A0A9X1N8B3</accession>
<dbReference type="Proteomes" id="UP001138997">
    <property type="component" value="Unassembled WGS sequence"/>
</dbReference>
<comment type="caution">
    <text evidence="1">The sequence shown here is derived from an EMBL/GenBank/DDBJ whole genome shotgun (WGS) entry which is preliminary data.</text>
</comment>
<dbReference type="EMBL" id="JAJOMB010000001">
    <property type="protein sequence ID" value="MCD5309368.1"/>
    <property type="molecule type" value="Genomic_DNA"/>
</dbReference>
<proteinExistence type="predicted"/>
<dbReference type="SUPFAM" id="SSF52540">
    <property type="entry name" value="P-loop containing nucleoside triphosphate hydrolases"/>
    <property type="match status" value="1"/>
</dbReference>
<sequence length="165" mass="18845">MTHLVVLRGNSGSGKSSIARSLQLHQGRGWAHVEQDHLRRKILRERDIDPGLAPAFIEHNVSFLLEHGYHVILEGILFSARYAPMLHRLSTEHGGPSHFFYFNVSFAETARRHRTRPQAAEFTPEEMQTWYQELDLLEEQTEAIIPESSTQEQTLAYIAAQLNTG</sequence>
<dbReference type="InterPro" id="IPR027417">
    <property type="entry name" value="P-loop_NTPase"/>
</dbReference>
<protein>
    <submittedName>
        <fullName evidence="1">AAA family ATPase</fullName>
    </submittedName>
</protein>
<name>A0A9X1N8B3_9ACTN</name>
<reference evidence="1" key="1">
    <citation type="submission" date="2021-11" db="EMBL/GenBank/DDBJ databases">
        <title>Streptomyces corallinus and Kineosporia corallina sp. nov., two new coral-derived marine actinobacteria.</title>
        <authorList>
            <person name="Buangrab K."/>
            <person name="Sutthacheep M."/>
            <person name="Yeemin T."/>
            <person name="Harunari E."/>
            <person name="Igarashi Y."/>
            <person name="Sripreechasak P."/>
            <person name="Kanchanasin P."/>
            <person name="Tanasupawat S."/>
            <person name="Phongsopitanun W."/>
        </authorList>
    </citation>
    <scope>NUCLEOTIDE SEQUENCE</scope>
    <source>
        <strain evidence="1">JCM 31032</strain>
    </source>
</reference>
<evidence type="ECO:0000313" key="1">
    <source>
        <dbReference type="EMBL" id="MCD5309368.1"/>
    </source>
</evidence>
<dbReference type="AlphaFoldDB" id="A0A9X1N8B3"/>
<dbReference type="Pfam" id="PF13671">
    <property type="entry name" value="AAA_33"/>
    <property type="match status" value="1"/>
</dbReference>
<keyword evidence="2" id="KW-1185">Reference proteome</keyword>
<gene>
    <name evidence="1" type="ORF">LR394_00545</name>
</gene>
<evidence type="ECO:0000313" key="2">
    <source>
        <dbReference type="Proteomes" id="UP001138997"/>
    </source>
</evidence>
<dbReference type="RefSeq" id="WP_231438295.1">
    <property type="nucleotide sequence ID" value="NZ_JAJOMB010000001.1"/>
</dbReference>
<organism evidence="1 2">
    <name type="scientific">Kineosporia babensis</name>
    <dbReference type="NCBI Taxonomy" id="499548"/>
    <lineage>
        <taxon>Bacteria</taxon>
        <taxon>Bacillati</taxon>
        <taxon>Actinomycetota</taxon>
        <taxon>Actinomycetes</taxon>
        <taxon>Kineosporiales</taxon>
        <taxon>Kineosporiaceae</taxon>
        <taxon>Kineosporia</taxon>
    </lineage>
</organism>